<evidence type="ECO:0000313" key="2">
    <source>
        <dbReference type="Proteomes" id="UP000614200"/>
    </source>
</evidence>
<keyword evidence="2" id="KW-1185">Reference proteome</keyword>
<evidence type="ECO:0000313" key="1">
    <source>
        <dbReference type="EMBL" id="MBF4696039.1"/>
    </source>
</evidence>
<organism evidence="1 2">
    <name type="scientific">Fusibacter ferrireducens</name>
    <dbReference type="NCBI Taxonomy" id="2785058"/>
    <lineage>
        <taxon>Bacteria</taxon>
        <taxon>Bacillati</taxon>
        <taxon>Bacillota</taxon>
        <taxon>Clostridia</taxon>
        <taxon>Eubacteriales</taxon>
        <taxon>Eubacteriales Family XII. Incertae Sedis</taxon>
        <taxon>Fusibacter</taxon>
    </lineage>
</organism>
<reference evidence="1 2" key="1">
    <citation type="submission" date="2020-11" db="EMBL/GenBank/DDBJ databases">
        <title>Fusibacter basophilias sp. nov.</title>
        <authorList>
            <person name="Qiu D."/>
        </authorList>
    </citation>
    <scope>NUCLEOTIDE SEQUENCE [LARGE SCALE GENOMIC DNA]</scope>
    <source>
        <strain evidence="1 2">Q10-2</strain>
    </source>
</reference>
<accession>A0ABS0A012</accession>
<dbReference type="InterPro" id="IPR021352">
    <property type="entry name" value="DUF2971"/>
</dbReference>
<protein>
    <submittedName>
        <fullName evidence="1">DUF2971 domain-containing protein</fullName>
    </submittedName>
</protein>
<sequence length="176" mass="20490">MNRLYAAKYTDLNDPMEGFYLFSGIRNTNIISEAVFSEKQTTKIVSLSRNYTNPLMWAHYANGHRGVAIGVEVDSTCYRCIDMNYINDLYLVENAQVKPPFEIVEEVFSNKHQIWAYEEEVRVLTNFISPYVNVIVKKVILGKSMTEEDVDFISKLIKKINEEIEIIKMDDSDFMY</sequence>
<dbReference type="Pfam" id="PF11185">
    <property type="entry name" value="DUF2971"/>
    <property type="match status" value="1"/>
</dbReference>
<dbReference type="EMBL" id="JADKNH010000030">
    <property type="protein sequence ID" value="MBF4696039.1"/>
    <property type="molecule type" value="Genomic_DNA"/>
</dbReference>
<name>A0ABS0A012_9FIRM</name>
<comment type="caution">
    <text evidence="1">The sequence shown here is derived from an EMBL/GenBank/DDBJ whole genome shotgun (WGS) entry which is preliminary data.</text>
</comment>
<dbReference type="RefSeq" id="WP_207736523.1">
    <property type="nucleotide sequence ID" value="NZ_JADKNH010000030.1"/>
</dbReference>
<gene>
    <name evidence="1" type="ORF">ISU02_23320</name>
</gene>
<proteinExistence type="predicted"/>
<dbReference type="Proteomes" id="UP000614200">
    <property type="component" value="Unassembled WGS sequence"/>
</dbReference>